<reference evidence="3 4" key="1">
    <citation type="submission" date="2021-02" db="EMBL/GenBank/DDBJ databases">
        <title>Niveibacterium changnyeongensis HC41.</title>
        <authorList>
            <person name="Kang M."/>
        </authorList>
    </citation>
    <scope>NUCLEOTIDE SEQUENCE [LARGE SCALE GENOMIC DNA]</scope>
    <source>
        <strain evidence="3 4">HC41</strain>
    </source>
</reference>
<accession>A0ABX7MA94</accession>
<dbReference type="EMBL" id="CP071060">
    <property type="protein sequence ID" value="QSI77653.1"/>
    <property type="molecule type" value="Genomic_DNA"/>
</dbReference>
<dbReference type="PANTHER" id="PTHR30160">
    <property type="entry name" value="TETRAACYLDISACCHARIDE 4'-KINASE-RELATED"/>
    <property type="match status" value="1"/>
</dbReference>
<sequence length="356" mass="39302">MKSILVIRRDNIGDLVCTTPLIHALRTRFPDARIDALVTSYNLPVVSRNPDLDEVFAYTKTHHRVRGSESALGVLWKRARLMYRLRRRRYDCVVLANCGCMPRPVRLARLIQPKHVVGFTEAGKPWARHIDMGIPVERRPEHEVEELFRLLTPLGITDSAGPLVVNADAEATTAAARTLRQQRWSRARPTLAVHISARLPSQRWPAQRFIDTLRTLGGAGDLQFMLFWSPGDENNPMHPGDDGKANEIIAALGADFPMLPWPSNSLDELMAGLSVCDGMLCSDGGAMHLGASLGLPIAALFGKSDATRWHPWGVAHEILQPTSLEVADVTAPEALAALARLRPAIDARARTRGVLK</sequence>
<keyword evidence="4" id="KW-1185">Reference proteome</keyword>
<keyword evidence="2" id="KW-0808">Transferase</keyword>
<name>A0ABX7MA94_9RHOO</name>
<dbReference type="Gene3D" id="3.40.50.2000">
    <property type="entry name" value="Glycogen Phosphorylase B"/>
    <property type="match status" value="2"/>
</dbReference>
<dbReference type="Proteomes" id="UP000663570">
    <property type="component" value="Chromosome"/>
</dbReference>
<evidence type="ECO:0000256" key="2">
    <source>
        <dbReference type="ARBA" id="ARBA00022679"/>
    </source>
</evidence>
<dbReference type="Pfam" id="PF01075">
    <property type="entry name" value="Glyco_transf_9"/>
    <property type="match status" value="1"/>
</dbReference>
<dbReference type="InterPro" id="IPR002201">
    <property type="entry name" value="Glyco_trans_9"/>
</dbReference>
<dbReference type="InterPro" id="IPR051199">
    <property type="entry name" value="LPS_LOS_Heptosyltrfase"/>
</dbReference>
<protein>
    <submittedName>
        <fullName evidence="3">Glycosyltransferase family 9 protein</fullName>
    </submittedName>
</protein>
<dbReference type="CDD" id="cd03789">
    <property type="entry name" value="GT9_LPS_heptosyltransferase"/>
    <property type="match status" value="1"/>
</dbReference>
<evidence type="ECO:0000313" key="3">
    <source>
        <dbReference type="EMBL" id="QSI77653.1"/>
    </source>
</evidence>
<dbReference type="RefSeq" id="WP_206255036.1">
    <property type="nucleotide sequence ID" value="NZ_CP071060.1"/>
</dbReference>
<organism evidence="3 4">
    <name type="scientific">Niveibacterium microcysteis</name>
    <dbReference type="NCBI Taxonomy" id="2811415"/>
    <lineage>
        <taxon>Bacteria</taxon>
        <taxon>Pseudomonadati</taxon>
        <taxon>Pseudomonadota</taxon>
        <taxon>Betaproteobacteria</taxon>
        <taxon>Rhodocyclales</taxon>
        <taxon>Rhodocyclaceae</taxon>
        <taxon>Niveibacterium</taxon>
    </lineage>
</organism>
<evidence type="ECO:0000313" key="4">
    <source>
        <dbReference type="Proteomes" id="UP000663570"/>
    </source>
</evidence>
<proteinExistence type="predicted"/>
<dbReference type="PANTHER" id="PTHR30160:SF1">
    <property type="entry name" value="LIPOPOLYSACCHARIDE 1,2-N-ACETYLGLUCOSAMINETRANSFERASE-RELATED"/>
    <property type="match status" value="1"/>
</dbReference>
<dbReference type="SUPFAM" id="SSF53756">
    <property type="entry name" value="UDP-Glycosyltransferase/glycogen phosphorylase"/>
    <property type="match status" value="1"/>
</dbReference>
<evidence type="ECO:0000256" key="1">
    <source>
        <dbReference type="ARBA" id="ARBA00022676"/>
    </source>
</evidence>
<keyword evidence="1" id="KW-0328">Glycosyltransferase</keyword>
<gene>
    <name evidence="3" type="ORF">JY500_03065</name>
</gene>